<evidence type="ECO:0000259" key="1">
    <source>
        <dbReference type="Pfam" id="PF02464"/>
    </source>
</evidence>
<dbReference type="InterPro" id="IPR036653">
    <property type="entry name" value="CinA-like_C"/>
</dbReference>
<dbReference type="Pfam" id="PF02464">
    <property type="entry name" value="CinA"/>
    <property type="match status" value="1"/>
</dbReference>
<dbReference type="AlphaFoldDB" id="A0A9D1F941"/>
<dbReference type="Proteomes" id="UP000886741">
    <property type="component" value="Unassembled WGS sequence"/>
</dbReference>
<dbReference type="InterPro" id="IPR008136">
    <property type="entry name" value="CinA_C"/>
</dbReference>
<name>A0A9D1F941_9FIRM</name>
<gene>
    <name evidence="2" type="ORF">IAA83_01520</name>
</gene>
<protein>
    <submittedName>
        <fullName evidence="2">CinA family protein</fullName>
    </submittedName>
</protein>
<dbReference type="EMBL" id="DVJJ01000026">
    <property type="protein sequence ID" value="HIS64036.1"/>
    <property type="molecule type" value="Genomic_DNA"/>
</dbReference>
<evidence type="ECO:0000313" key="3">
    <source>
        <dbReference type="Proteomes" id="UP000886741"/>
    </source>
</evidence>
<proteinExistence type="predicted"/>
<reference evidence="2" key="1">
    <citation type="submission" date="2020-10" db="EMBL/GenBank/DDBJ databases">
        <authorList>
            <person name="Gilroy R."/>
        </authorList>
    </citation>
    <scope>NUCLEOTIDE SEQUENCE</scope>
    <source>
        <strain evidence="2">ChiBcec16-1751</strain>
    </source>
</reference>
<feature type="domain" description="CinA C-terminal" evidence="1">
    <location>
        <begin position="3"/>
        <end position="154"/>
    </location>
</feature>
<dbReference type="NCBIfam" id="TIGR00199">
    <property type="entry name" value="PncC_domain"/>
    <property type="match status" value="1"/>
</dbReference>
<dbReference type="Gene3D" id="3.90.950.20">
    <property type="entry name" value="CinA-like"/>
    <property type="match status" value="1"/>
</dbReference>
<accession>A0A9D1F941</accession>
<comment type="caution">
    <text evidence="2">The sequence shown here is derived from an EMBL/GenBank/DDBJ whole genome shotgun (WGS) entry which is preliminary data.</text>
</comment>
<organism evidence="2 3">
    <name type="scientific">Candidatus Avoscillospira avistercoris</name>
    <dbReference type="NCBI Taxonomy" id="2840707"/>
    <lineage>
        <taxon>Bacteria</taxon>
        <taxon>Bacillati</taxon>
        <taxon>Bacillota</taxon>
        <taxon>Clostridia</taxon>
        <taxon>Eubacteriales</taxon>
        <taxon>Oscillospiraceae</taxon>
        <taxon>Oscillospiraceae incertae sedis</taxon>
        <taxon>Candidatus Avoscillospira</taxon>
    </lineage>
</organism>
<reference evidence="2" key="2">
    <citation type="journal article" date="2021" name="PeerJ">
        <title>Extensive microbial diversity within the chicken gut microbiome revealed by metagenomics and culture.</title>
        <authorList>
            <person name="Gilroy R."/>
            <person name="Ravi A."/>
            <person name="Getino M."/>
            <person name="Pursley I."/>
            <person name="Horton D.L."/>
            <person name="Alikhan N.F."/>
            <person name="Baker D."/>
            <person name="Gharbi K."/>
            <person name="Hall N."/>
            <person name="Watson M."/>
            <person name="Adriaenssens E.M."/>
            <person name="Foster-Nyarko E."/>
            <person name="Jarju S."/>
            <person name="Secka A."/>
            <person name="Antonio M."/>
            <person name="Oren A."/>
            <person name="Chaudhuri R.R."/>
            <person name="La Ragione R."/>
            <person name="Hildebrand F."/>
            <person name="Pallen M.J."/>
        </authorList>
    </citation>
    <scope>NUCLEOTIDE SEQUENCE</scope>
    <source>
        <strain evidence="2">ChiBcec16-1751</strain>
    </source>
</reference>
<sequence length="155" mass="15821">MAATAESVVAALKAAEKTVATAESCTGGLLGKLLTDVAGSSTVYPGGVISYSCAVKHRYLGVDQRDLDTLGPVSKPVARQMAEGVRAGMKADFGIGITGLAGPDSDDSGRPVGLVYVALAGEGWTICEELHLTGDRTAIRQAACERALTLLADAL</sequence>
<dbReference type="SUPFAM" id="SSF142433">
    <property type="entry name" value="CinA-like"/>
    <property type="match status" value="1"/>
</dbReference>
<evidence type="ECO:0000313" key="2">
    <source>
        <dbReference type="EMBL" id="HIS64036.1"/>
    </source>
</evidence>